<comment type="similarity">
    <text evidence="4">Belongs to the protein N5-glutamine methyltransferase family. PrmC subfamily.</text>
</comment>
<dbReference type="InterPro" id="IPR050320">
    <property type="entry name" value="N5-glutamine_MTase"/>
</dbReference>
<comment type="function">
    <text evidence="4">Methylates the class 1 translation termination release factors RF1/PrfA and RF2/PrfB on the glutamine residue of the universally conserved GGQ motif.</text>
</comment>
<dbReference type="InterPro" id="IPR029063">
    <property type="entry name" value="SAM-dependent_MTases_sf"/>
</dbReference>
<evidence type="ECO:0000256" key="4">
    <source>
        <dbReference type="HAMAP-Rule" id="MF_02126"/>
    </source>
</evidence>
<sequence>MVIAHEVSMLLAESCDKSVADIQAAALLGKTFEQIATLEQRERFISWLDRRAKREPLQHIVGHAPFRFLDLKVGPGVFIPRPETELIIDESLDFIRRQKIESPRIVDLCAGSGALGLSAAQEIPTSTVWAVEISRDAYAYATMNAQQLGIDNYQLLCGDATDPQTLDELDASIDIVMSNPPYIPEKDIPQQIEAREFDPQLALYGASLDGMRIPREIIKRAYALLKTGGLLLMEHDWKQGDDTREFAQAVGFSTAYTRQDFAGKDRFLCVTK</sequence>
<evidence type="ECO:0000313" key="8">
    <source>
        <dbReference type="Proteomes" id="UP000291289"/>
    </source>
</evidence>
<reference evidence="7 8" key="1">
    <citation type="submission" date="2018-12" db="EMBL/GenBank/DDBJ databases">
        <title>Alloscrdovia theropitheci sp. nov: a novel taxon from the feces of the bleeding-herat monkey (Theropithecus geleda).</title>
        <authorList>
            <person name="Modesto M."/>
        </authorList>
    </citation>
    <scope>NUCLEOTIDE SEQUENCE [LARGE SCALE GENOMIC DNA]</scope>
    <source>
        <strain evidence="7 8">GLDI4/2</strain>
    </source>
</reference>
<dbReference type="AlphaFoldDB" id="A0A4R0QRX3"/>
<dbReference type="Pfam" id="PF13847">
    <property type="entry name" value="Methyltransf_31"/>
    <property type="match status" value="1"/>
</dbReference>
<protein>
    <recommendedName>
        <fullName evidence="4">Release factor glutamine methyltransferase</fullName>
        <shortName evidence="4">RF MTase</shortName>
        <ecNumber evidence="4">2.1.1.297</ecNumber>
    </recommendedName>
    <alternativeName>
        <fullName evidence="4">N5-glutamine methyltransferase PrmC</fullName>
    </alternativeName>
    <alternativeName>
        <fullName evidence="4">Protein-(glutamine-N5) MTase PrmC</fullName>
    </alternativeName>
    <alternativeName>
        <fullName evidence="4">Protein-glutamine N-methyltransferase PrmC</fullName>
    </alternativeName>
</protein>
<organism evidence="7 8">
    <name type="scientific">Alloscardovia theropitheci</name>
    <dbReference type="NCBI Taxonomy" id="2496842"/>
    <lineage>
        <taxon>Bacteria</taxon>
        <taxon>Bacillati</taxon>
        <taxon>Actinomycetota</taxon>
        <taxon>Actinomycetes</taxon>
        <taxon>Bifidobacteriales</taxon>
        <taxon>Bifidobacteriaceae</taxon>
        <taxon>Alloscardovia</taxon>
    </lineage>
</organism>
<feature type="domain" description="Methyltransferase" evidence="5">
    <location>
        <begin position="104"/>
        <end position="237"/>
    </location>
</feature>
<proteinExistence type="inferred from homology"/>
<dbReference type="InterPro" id="IPR019874">
    <property type="entry name" value="RF_methyltr_PrmC"/>
</dbReference>
<dbReference type="PANTHER" id="PTHR18895:SF74">
    <property type="entry name" value="MTRF1L RELEASE FACTOR GLUTAMINE METHYLTRANSFERASE"/>
    <property type="match status" value="1"/>
</dbReference>
<feature type="domain" description="Release factor glutamine methyltransferase N-terminal" evidence="6">
    <location>
        <begin position="32"/>
        <end position="62"/>
    </location>
</feature>
<evidence type="ECO:0000256" key="2">
    <source>
        <dbReference type="ARBA" id="ARBA00022679"/>
    </source>
</evidence>
<dbReference type="Gene3D" id="1.10.8.10">
    <property type="entry name" value="DNA helicase RuvA subunit, C-terminal domain"/>
    <property type="match status" value="1"/>
</dbReference>
<dbReference type="CDD" id="cd02440">
    <property type="entry name" value="AdoMet_MTases"/>
    <property type="match status" value="1"/>
</dbReference>
<keyword evidence="2 4" id="KW-0808">Transferase</keyword>
<dbReference type="InterPro" id="IPR025714">
    <property type="entry name" value="Methyltranfer_dom"/>
</dbReference>
<evidence type="ECO:0000313" key="7">
    <source>
        <dbReference type="EMBL" id="TCD54128.1"/>
    </source>
</evidence>
<dbReference type="NCBIfam" id="TIGR03534">
    <property type="entry name" value="RF_mod_PrmC"/>
    <property type="match status" value="1"/>
</dbReference>
<gene>
    <name evidence="4 7" type="primary">prmC</name>
    <name evidence="7" type="ORF">EJ419_05080</name>
</gene>
<name>A0A4R0QRX3_9BIFI</name>
<dbReference type="InterPro" id="IPR040758">
    <property type="entry name" value="PrmC_N"/>
</dbReference>
<keyword evidence="1 4" id="KW-0489">Methyltransferase</keyword>
<dbReference type="SUPFAM" id="SSF53335">
    <property type="entry name" value="S-adenosyl-L-methionine-dependent methyltransferases"/>
    <property type="match status" value="1"/>
</dbReference>
<accession>A0A4R0QRX3</accession>
<dbReference type="OrthoDB" id="9800643at2"/>
<dbReference type="EMBL" id="RXLP01000021">
    <property type="protein sequence ID" value="TCD54128.1"/>
    <property type="molecule type" value="Genomic_DNA"/>
</dbReference>
<dbReference type="Proteomes" id="UP000291289">
    <property type="component" value="Unassembled WGS sequence"/>
</dbReference>
<dbReference type="Pfam" id="PF17827">
    <property type="entry name" value="PrmC_N"/>
    <property type="match status" value="1"/>
</dbReference>
<comment type="caution">
    <text evidence="7">The sequence shown here is derived from an EMBL/GenBank/DDBJ whole genome shotgun (WGS) entry which is preliminary data.</text>
</comment>
<dbReference type="Gene3D" id="3.40.50.150">
    <property type="entry name" value="Vaccinia Virus protein VP39"/>
    <property type="match status" value="1"/>
</dbReference>
<dbReference type="NCBIfam" id="TIGR00536">
    <property type="entry name" value="hemK_fam"/>
    <property type="match status" value="1"/>
</dbReference>
<keyword evidence="3 4" id="KW-0949">S-adenosyl-L-methionine</keyword>
<dbReference type="GO" id="GO:0032259">
    <property type="term" value="P:methylation"/>
    <property type="evidence" value="ECO:0007669"/>
    <property type="project" value="UniProtKB-KW"/>
</dbReference>
<feature type="binding site" evidence="4">
    <location>
        <begin position="179"/>
        <end position="182"/>
    </location>
    <ligand>
        <name>substrate</name>
    </ligand>
</feature>
<dbReference type="GO" id="GO:0102559">
    <property type="term" value="F:peptide chain release factor N(5)-glutamine methyltransferase activity"/>
    <property type="evidence" value="ECO:0007669"/>
    <property type="project" value="UniProtKB-EC"/>
</dbReference>
<feature type="binding site" evidence="4">
    <location>
        <position position="179"/>
    </location>
    <ligand>
        <name>S-adenosyl-L-methionine</name>
        <dbReference type="ChEBI" id="CHEBI:59789"/>
    </ligand>
</feature>
<evidence type="ECO:0000259" key="5">
    <source>
        <dbReference type="Pfam" id="PF13847"/>
    </source>
</evidence>
<dbReference type="InterPro" id="IPR004556">
    <property type="entry name" value="HemK-like"/>
</dbReference>
<dbReference type="EC" id="2.1.1.297" evidence="4"/>
<keyword evidence="8" id="KW-1185">Reference proteome</keyword>
<feature type="binding site" evidence="4">
    <location>
        <position position="132"/>
    </location>
    <ligand>
        <name>S-adenosyl-L-methionine</name>
        <dbReference type="ChEBI" id="CHEBI:59789"/>
    </ligand>
</feature>
<comment type="catalytic activity">
    <reaction evidence="4">
        <text>L-glutaminyl-[peptide chain release factor] + S-adenosyl-L-methionine = N(5)-methyl-L-glutaminyl-[peptide chain release factor] + S-adenosyl-L-homocysteine + H(+)</text>
        <dbReference type="Rhea" id="RHEA:42896"/>
        <dbReference type="Rhea" id="RHEA-COMP:10271"/>
        <dbReference type="Rhea" id="RHEA-COMP:10272"/>
        <dbReference type="ChEBI" id="CHEBI:15378"/>
        <dbReference type="ChEBI" id="CHEBI:30011"/>
        <dbReference type="ChEBI" id="CHEBI:57856"/>
        <dbReference type="ChEBI" id="CHEBI:59789"/>
        <dbReference type="ChEBI" id="CHEBI:61891"/>
        <dbReference type="EC" id="2.1.1.297"/>
    </reaction>
</comment>
<evidence type="ECO:0000259" key="6">
    <source>
        <dbReference type="Pfam" id="PF17827"/>
    </source>
</evidence>
<dbReference type="PANTHER" id="PTHR18895">
    <property type="entry name" value="HEMK METHYLTRANSFERASE"/>
    <property type="match status" value="1"/>
</dbReference>
<comment type="caution">
    <text evidence="4">Lacks conserved residue(s) required for the propagation of feature annotation.</text>
</comment>
<dbReference type="HAMAP" id="MF_02126">
    <property type="entry name" value="RF_methyltr_PrmC"/>
    <property type="match status" value="1"/>
</dbReference>
<evidence type="ECO:0000256" key="3">
    <source>
        <dbReference type="ARBA" id="ARBA00022691"/>
    </source>
</evidence>
<evidence type="ECO:0000256" key="1">
    <source>
        <dbReference type="ARBA" id="ARBA00022603"/>
    </source>
</evidence>